<protein>
    <submittedName>
        <fullName evidence="2">Spore coat protein GerQ</fullName>
    </submittedName>
</protein>
<dbReference type="InterPro" id="IPR014099">
    <property type="entry name" value="Spore_coat_GerQ"/>
</dbReference>
<proteinExistence type="predicted"/>
<keyword evidence="3" id="KW-1185">Reference proteome</keyword>
<name>A0ABW4RQ90_9BACL</name>
<dbReference type="Pfam" id="PF09671">
    <property type="entry name" value="Spore_GerQ"/>
    <property type="match status" value="1"/>
</dbReference>
<gene>
    <name evidence="2" type="ORF">ACFSC9_20880</name>
</gene>
<dbReference type="RefSeq" id="WP_347323780.1">
    <property type="nucleotide sequence ID" value="NZ_JBCGUH010000002.1"/>
</dbReference>
<dbReference type="Proteomes" id="UP001597233">
    <property type="component" value="Unassembled WGS sequence"/>
</dbReference>
<keyword evidence="2" id="KW-0167">Capsid protein</keyword>
<reference evidence="3" key="1">
    <citation type="journal article" date="2019" name="Int. J. Syst. Evol. Microbiol.">
        <title>The Global Catalogue of Microorganisms (GCM) 10K type strain sequencing project: providing services to taxonomists for standard genome sequencing and annotation.</title>
        <authorList>
            <consortium name="The Broad Institute Genomics Platform"/>
            <consortium name="The Broad Institute Genome Sequencing Center for Infectious Disease"/>
            <person name="Wu L."/>
            <person name="Ma J."/>
        </authorList>
    </citation>
    <scope>NUCLEOTIDE SEQUENCE [LARGE SCALE GENOMIC DNA]</scope>
    <source>
        <strain evidence="3">CCUG 54950</strain>
    </source>
</reference>
<evidence type="ECO:0000313" key="2">
    <source>
        <dbReference type="EMBL" id="MFD1887939.1"/>
    </source>
</evidence>
<accession>A0ABW4RQ90</accession>
<evidence type="ECO:0000256" key="1">
    <source>
        <dbReference type="SAM" id="MobiDB-lite"/>
    </source>
</evidence>
<keyword evidence="2" id="KW-0946">Virion</keyword>
<evidence type="ECO:0000313" key="3">
    <source>
        <dbReference type="Proteomes" id="UP001597233"/>
    </source>
</evidence>
<sequence length="139" mass="15585">MLTQPYRPVAYRNEHGHARMDQTLTEPRSGQMMNPSVKDSVVHSGGSQDHLTTREKLQEKMGLDGLFHMLPGRESKNSVYRGRLEATGEDHFVIRHSHNGQREVLSLLELDHAVFSESTSAYTNISGHAAPARQNTPPQ</sequence>
<dbReference type="EMBL" id="JBHUEH010000032">
    <property type="protein sequence ID" value="MFD1887939.1"/>
    <property type="molecule type" value="Genomic_DNA"/>
</dbReference>
<feature type="region of interest" description="Disordered" evidence="1">
    <location>
        <begin position="27"/>
        <end position="52"/>
    </location>
</feature>
<comment type="caution">
    <text evidence="2">The sequence shown here is derived from an EMBL/GenBank/DDBJ whole genome shotgun (WGS) entry which is preliminary data.</text>
</comment>
<organism evidence="2 3">
    <name type="scientific">Paenibacillus wenxiniae</name>
    <dbReference type="NCBI Taxonomy" id="1636843"/>
    <lineage>
        <taxon>Bacteria</taxon>
        <taxon>Bacillati</taxon>
        <taxon>Bacillota</taxon>
        <taxon>Bacilli</taxon>
        <taxon>Bacillales</taxon>
        <taxon>Paenibacillaceae</taxon>
        <taxon>Paenibacillus</taxon>
    </lineage>
</organism>